<gene>
    <name evidence="1" type="ORF">CHM34_11040</name>
</gene>
<keyword evidence="2" id="KW-1185">Reference proteome</keyword>
<dbReference type="AlphaFoldDB" id="A0A235B5B9"/>
<comment type="caution">
    <text evidence="1">The sequence shown here is derived from an EMBL/GenBank/DDBJ whole genome shotgun (WGS) entry which is preliminary data.</text>
</comment>
<sequence>MKLFQLEPEVAGGWGENTIIANLDEYRQKGARPNVTNLHYEFDGWLGDELLESTPCFIVTTDLERAIKDQNLSGVTFTKVEISTTPEFDELYPDRTLPEFKRLIPLGEVQISDDGRVTDWSRQDFCLSQKDYLVVTERAFQLLKQYQLDQCDITSLR</sequence>
<name>A0A235B5B9_9BACL</name>
<protein>
    <submittedName>
        <fullName evidence="1">Uncharacterized protein</fullName>
    </submittedName>
</protein>
<organism evidence="1 2">
    <name type="scientific">Paludifilum halophilum</name>
    <dbReference type="NCBI Taxonomy" id="1642702"/>
    <lineage>
        <taxon>Bacteria</taxon>
        <taxon>Bacillati</taxon>
        <taxon>Bacillota</taxon>
        <taxon>Bacilli</taxon>
        <taxon>Bacillales</taxon>
        <taxon>Thermoactinomycetaceae</taxon>
        <taxon>Paludifilum</taxon>
    </lineage>
</organism>
<reference evidence="1 2" key="1">
    <citation type="submission" date="2017-07" db="EMBL/GenBank/DDBJ databases">
        <title>The genome sequence of Paludifilum halophilum highlights mechanisms for microbial adaptation to high salt environemnts.</title>
        <authorList>
            <person name="Belbahri L."/>
        </authorList>
    </citation>
    <scope>NUCLEOTIDE SEQUENCE [LARGE SCALE GENOMIC DNA]</scope>
    <source>
        <strain evidence="1 2">DSM 102817</strain>
    </source>
</reference>
<accession>A0A235B5B9</accession>
<evidence type="ECO:0000313" key="2">
    <source>
        <dbReference type="Proteomes" id="UP000215459"/>
    </source>
</evidence>
<evidence type="ECO:0000313" key="1">
    <source>
        <dbReference type="EMBL" id="OYD07432.1"/>
    </source>
</evidence>
<dbReference type="Proteomes" id="UP000215459">
    <property type="component" value="Unassembled WGS sequence"/>
</dbReference>
<dbReference type="RefSeq" id="WP_094264669.1">
    <property type="nucleotide sequence ID" value="NZ_NOWF01000006.1"/>
</dbReference>
<proteinExistence type="predicted"/>
<dbReference type="EMBL" id="NOWF01000006">
    <property type="protein sequence ID" value="OYD07432.1"/>
    <property type="molecule type" value="Genomic_DNA"/>
</dbReference>
<dbReference type="OrthoDB" id="5879561at2"/>